<dbReference type="Proteomes" id="UP000603234">
    <property type="component" value="Unassembled WGS sequence"/>
</dbReference>
<gene>
    <name evidence="3" type="ORF">GH808_02725</name>
</gene>
<dbReference type="EMBL" id="WJBC01000003">
    <property type="protein sequence ID" value="MBC3803353.1"/>
    <property type="molecule type" value="Genomic_DNA"/>
</dbReference>
<keyword evidence="4" id="KW-1185">Reference proteome</keyword>
<evidence type="ECO:0000259" key="2">
    <source>
        <dbReference type="Pfam" id="PF03050"/>
    </source>
</evidence>
<protein>
    <submittedName>
        <fullName evidence="3">Transposase</fullName>
    </submittedName>
</protein>
<proteinExistence type="predicted"/>
<evidence type="ECO:0000313" key="3">
    <source>
        <dbReference type="EMBL" id="MBC3803353.1"/>
    </source>
</evidence>
<reference evidence="3 4" key="1">
    <citation type="journal article" date="2020" name="mSystems">
        <title>Defining Genomic and Predicted Metabolic Features of the Acetobacterium Genus.</title>
        <authorList>
            <person name="Ross D.E."/>
            <person name="Marshall C.W."/>
            <person name="Gulliver D."/>
            <person name="May H.D."/>
            <person name="Norman R.S."/>
        </authorList>
    </citation>
    <scope>NUCLEOTIDE SEQUENCE [LARGE SCALE GENOMIC DNA]</scope>
    <source>
        <strain evidence="3 4">DSM 8238</strain>
    </source>
</reference>
<sequence>MSVTGRKAGKPTAKPTRGRSVVRHARISKLFSKRKGAIARQLLSGFKGYLTTDAYSAYK</sequence>
<dbReference type="InterPro" id="IPR004291">
    <property type="entry name" value="Transposase_IS66_central"/>
</dbReference>
<feature type="region of interest" description="Disordered" evidence="1">
    <location>
        <begin position="1"/>
        <end position="21"/>
    </location>
</feature>
<comment type="caution">
    <text evidence="3">The sequence shown here is derived from an EMBL/GenBank/DDBJ whole genome shotgun (WGS) entry which is preliminary data.</text>
</comment>
<feature type="domain" description="Transposase IS66 central" evidence="2">
    <location>
        <begin position="32"/>
        <end position="59"/>
    </location>
</feature>
<organism evidence="3 4">
    <name type="scientific">Acetobacterium fimetarium</name>
    <dbReference type="NCBI Taxonomy" id="52691"/>
    <lineage>
        <taxon>Bacteria</taxon>
        <taxon>Bacillati</taxon>
        <taxon>Bacillota</taxon>
        <taxon>Clostridia</taxon>
        <taxon>Eubacteriales</taxon>
        <taxon>Eubacteriaceae</taxon>
        <taxon>Acetobacterium</taxon>
    </lineage>
</organism>
<accession>A0ABR6WSK1</accession>
<dbReference type="Pfam" id="PF03050">
    <property type="entry name" value="DDE_Tnp_IS66"/>
    <property type="match status" value="1"/>
</dbReference>
<name>A0ABR6WSK1_9FIRM</name>
<evidence type="ECO:0000313" key="4">
    <source>
        <dbReference type="Proteomes" id="UP000603234"/>
    </source>
</evidence>
<evidence type="ECO:0000256" key="1">
    <source>
        <dbReference type="SAM" id="MobiDB-lite"/>
    </source>
</evidence>